<gene>
    <name evidence="3" type="ORF">SAMN04489858_106178</name>
</gene>
<dbReference type="RefSeq" id="WP_090734697.1">
    <property type="nucleotide sequence ID" value="NZ_FOHO01000006.1"/>
</dbReference>
<dbReference type="SUPFAM" id="SSF88697">
    <property type="entry name" value="PUA domain-like"/>
    <property type="match status" value="1"/>
</dbReference>
<dbReference type="PANTHER" id="PTHR42700:SF1">
    <property type="entry name" value="SULFATE ADENYLYLTRANSFERASE"/>
    <property type="match status" value="1"/>
</dbReference>
<keyword evidence="4" id="KW-1185">Reference proteome</keyword>
<dbReference type="Pfam" id="PF14306">
    <property type="entry name" value="PUA_2"/>
    <property type="match status" value="1"/>
</dbReference>
<name>A0A1I0FD16_9RHOB</name>
<protein>
    <submittedName>
        <fullName evidence="3">PUA-like domain-containing protein</fullName>
    </submittedName>
</protein>
<dbReference type="Gene3D" id="3.10.400.10">
    <property type="entry name" value="Sulfate adenylyltransferase"/>
    <property type="match status" value="1"/>
</dbReference>
<organism evidence="3 4">
    <name type="scientific">Paracoccus homiensis</name>
    <dbReference type="NCBI Taxonomy" id="364199"/>
    <lineage>
        <taxon>Bacteria</taxon>
        <taxon>Pseudomonadati</taxon>
        <taxon>Pseudomonadota</taxon>
        <taxon>Alphaproteobacteria</taxon>
        <taxon>Rhodobacterales</taxon>
        <taxon>Paracoccaceae</taxon>
        <taxon>Paracoccus</taxon>
    </lineage>
</organism>
<reference evidence="3 4" key="1">
    <citation type="submission" date="2016-10" db="EMBL/GenBank/DDBJ databases">
        <authorList>
            <person name="de Groot N.N."/>
        </authorList>
    </citation>
    <scope>NUCLEOTIDE SEQUENCE [LARGE SCALE GENOMIC DNA]</scope>
    <source>
        <strain evidence="3 4">DSM 17862</strain>
    </source>
</reference>
<dbReference type="InterPro" id="IPR025980">
    <property type="entry name" value="ATP-Sase_PUA-like_dom"/>
</dbReference>
<evidence type="ECO:0000313" key="4">
    <source>
        <dbReference type="Proteomes" id="UP000199180"/>
    </source>
</evidence>
<dbReference type="EMBL" id="FOHO01000006">
    <property type="protein sequence ID" value="SET55971.1"/>
    <property type="molecule type" value="Genomic_DNA"/>
</dbReference>
<sequence>MQFSNRIAIPQLFVSDAAADKLRDEAQKLPGWNLCGEQGQILRLLICGGLFPLRGYMSQAEAQAVAATGTLPGGHVWPCPITLRITPDFSAGVEPGQDIALWLDGQVVAILSVTDSWVMDGELHLGGRIKGLPMGDGTTTPNNLRAIWDRIGADRVVAGSDLRDLPADAPAILMTDAGRIPATLPGLVQGFALPHFDAQDRPMMRAIIARNAGATHLAAKDAAGIADALADLGLSVHGQS</sequence>
<accession>A0A1I0FD16</accession>
<evidence type="ECO:0000256" key="1">
    <source>
        <dbReference type="ARBA" id="ARBA00022679"/>
    </source>
</evidence>
<dbReference type="GO" id="GO:0005737">
    <property type="term" value="C:cytoplasm"/>
    <property type="evidence" value="ECO:0007669"/>
    <property type="project" value="TreeGrafter"/>
</dbReference>
<dbReference type="GO" id="GO:0019379">
    <property type="term" value="P:sulfate assimilation, phosphoadenylyl sulfate reduction by phosphoadenylyl-sulfate reductase (thioredoxin)"/>
    <property type="evidence" value="ECO:0007669"/>
    <property type="project" value="TreeGrafter"/>
</dbReference>
<dbReference type="PANTHER" id="PTHR42700">
    <property type="entry name" value="SULFATE ADENYLYLTRANSFERASE"/>
    <property type="match status" value="1"/>
</dbReference>
<feature type="domain" description="ATP-sulfurylase PUA-like" evidence="2">
    <location>
        <begin position="9"/>
        <end position="122"/>
    </location>
</feature>
<dbReference type="STRING" id="364199.SAMN04489858_106178"/>
<dbReference type="OrthoDB" id="9804504at2"/>
<evidence type="ECO:0000313" key="3">
    <source>
        <dbReference type="EMBL" id="SET55971.1"/>
    </source>
</evidence>
<dbReference type="InterPro" id="IPR015947">
    <property type="entry name" value="PUA-like_sf"/>
</dbReference>
<dbReference type="GO" id="GO:0004781">
    <property type="term" value="F:sulfate adenylyltransferase (ATP) activity"/>
    <property type="evidence" value="ECO:0007669"/>
    <property type="project" value="TreeGrafter"/>
</dbReference>
<keyword evidence="1" id="KW-0808">Transferase</keyword>
<evidence type="ECO:0000259" key="2">
    <source>
        <dbReference type="Pfam" id="PF14306"/>
    </source>
</evidence>
<dbReference type="GO" id="GO:0010134">
    <property type="term" value="P:sulfate assimilation via adenylyl sulfate reduction"/>
    <property type="evidence" value="ECO:0007669"/>
    <property type="project" value="TreeGrafter"/>
</dbReference>
<proteinExistence type="predicted"/>
<dbReference type="AlphaFoldDB" id="A0A1I0FD16"/>
<dbReference type="InterPro" id="IPR050512">
    <property type="entry name" value="Sulf_AdTrans/APS_kinase"/>
</dbReference>
<dbReference type="Proteomes" id="UP000199180">
    <property type="component" value="Unassembled WGS sequence"/>
</dbReference>